<dbReference type="AlphaFoldDB" id="A0A4Y9XQ37"/>
<evidence type="ECO:0000256" key="1">
    <source>
        <dbReference type="SAM" id="MobiDB-lite"/>
    </source>
</evidence>
<feature type="non-terminal residue" evidence="3">
    <location>
        <position position="1"/>
    </location>
</feature>
<organism evidence="3 4">
    <name type="scientific">Dentipellis fragilis</name>
    <dbReference type="NCBI Taxonomy" id="205917"/>
    <lineage>
        <taxon>Eukaryota</taxon>
        <taxon>Fungi</taxon>
        <taxon>Dikarya</taxon>
        <taxon>Basidiomycota</taxon>
        <taxon>Agaricomycotina</taxon>
        <taxon>Agaricomycetes</taxon>
        <taxon>Russulales</taxon>
        <taxon>Hericiaceae</taxon>
        <taxon>Dentipellis</taxon>
    </lineage>
</organism>
<keyword evidence="2" id="KW-0472">Membrane</keyword>
<keyword evidence="2" id="KW-0812">Transmembrane</keyword>
<evidence type="ECO:0000256" key="2">
    <source>
        <dbReference type="SAM" id="Phobius"/>
    </source>
</evidence>
<reference evidence="3 4" key="1">
    <citation type="submission" date="2019-02" db="EMBL/GenBank/DDBJ databases">
        <title>Genome sequencing of the rare red list fungi Dentipellis fragilis.</title>
        <authorList>
            <person name="Buettner E."/>
            <person name="Kellner H."/>
        </authorList>
    </citation>
    <scope>NUCLEOTIDE SEQUENCE [LARGE SCALE GENOMIC DNA]</scope>
    <source>
        <strain evidence="3 4">DSM 105465</strain>
    </source>
</reference>
<dbReference type="STRING" id="205917.A0A4Y9XQ37"/>
<gene>
    <name evidence="3" type="ORF">EVG20_g10793</name>
</gene>
<feature type="transmembrane region" description="Helical" evidence="2">
    <location>
        <begin position="191"/>
        <end position="212"/>
    </location>
</feature>
<evidence type="ECO:0000313" key="4">
    <source>
        <dbReference type="Proteomes" id="UP000298327"/>
    </source>
</evidence>
<feature type="region of interest" description="Disordered" evidence="1">
    <location>
        <begin position="139"/>
        <end position="180"/>
    </location>
</feature>
<name>A0A4Y9XQ37_9AGAM</name>
<dbReference type="EMBL" id="SEOQ01001416">
    <property type="protein sequence ID" value="TFY51888.1"/>
    <property type="molecule type" value="Genomic_DNA"/>
</dbReference>
<protein>
    <submittedName>
        <fullName evidence="3">Uncharacterized protein</fullName>
    </submittedName>
</protein>
<keyword evidence="2" id="KW-1133">Transmembrane helix</keyword>
<evidence type="ECO:0000313" key="3">
    <source>
        <dbReference type="EMBL" id="TFY51888.1"/>
    </source>
</evidence>
<accession>A0A4Y9XQ37</accession>
<comment type="caution">
    <text evidence="3">The sequence shown here is derived from an EMBL/GenBank/DDBJ whole genome shotgun (WGS) entry which is preliminary data.</text>
</comment>
<keyword evidence="4" id="KW-1185">Reference proteome</keyword>
<sequence length="213" mass="20273">EWNSFIGGGTFCVTVCPDDGPAKNAAGYCRNTLDRLGCAVNSPNNAQKGTYEVCQGEDKDLPGVYTSNGQTITYSQPDESLGPITTLPFTPRTPASSNCQTFSSAALFADAPAASGASGASSSVSVSGAVSSVAGAPSGSVAAPASGATPAGSGAAPTPTGAKAGTSASSSVPSRSGSAGSASVTGAASGAVSTGVSVFAAVVGVAFSVAFLA</sequence>
<dbReference type="OrthoDB" id="3057144at2759"/>
<proteinExistence type="predicted"/>
<dbReference type="Proteomes" id="UP000298327">
    <property type="component" value="Unassembled WGS sequence"/>
</dbReference>